<accession>A0A918JR87</accession>
<keyword evidence="3 6" id="KW-0808">Transferase</keyword>
<evidence type="ECO:0000256" key="5">
    <source>
        <dbReference type="ARBA" id="ARBA00022694"/>
    </source>
</evidence>
<keyword evidence="5 6" id="KW-0819">tRNA processing</keyword>
<dbReference type="GO" id="GO:0032259">
    <property type="term" value="P:methylation"/>
    <property type="evidence" value="ECO:0007669"/>
    <property type="project" value="UniProtKB-KW"/>
</dbReference>
<dbReference type="GO" id="GO:0008033">
    <property type="term" value="P:tRNA processing"/>
    <property type="evidence" value="ECO:0007669"/>
    <property type="project" value="UniProtKB-UniRule"/>
</dbReference>
<organism evidence="8 9">
    <name type="scientific">Alteromonas halophila</name>
    <dbReference type="NCBI Taxonomy" id="516698"/>
    <lineage>
        <taxon>Bacteria</taxon>
        <taxon>Pseudomonadati</taxon>
        <taxon>Pseudomonadota</taxon>
        <taxon>Gammaproteobacteria</taxon>
        <taxon>Alteromonadales</taxon>
        <taxon>Alteromonadaceae</taxon>
        <taxon>Alteromonas/Salinimonas group</taxon>
        <taxon>Alteromonas</taxon>
    </lineage>
</organism>
<dbReference type="InterPro" id="IPR002052">
    <property type="entry name" value="DNA_methylase_N6_adenine_CS"/>
</dbReference>
<reference evidence="8" key="2">
    <citation type="submission" date="2020-09" db="EMBL/GenBank/DDBJ databases">
        <authorList>
            <person name="Sun Q."/>
            <person name="Kim S."/>
        </authorList>
    </citation>
    <scope>NUCLEOTIDE SEQUENCE</scope>
    <source>
        <strain evidence="8">KCTC 22164</strain>
    </source>
</reference>
<comment type="function">
    <text evidence="6">Specifically methylates the adenine in position 37 of tRNA(1)(Val) (anticodon cmo5UAC).</text>
</comment>
<evidence type="ECO:0000259" key="7">
    <source>
        <dbReference type="Pfam" id="PF05175"/>
    </source>
</evidence>
<keyword evidence="2 6" id="KW-0489">Methyltransferase</keyword>
<dbReference type="Pfam" id="PF05175">
    <property type="entry name" value="MTS"/>
    <property type="match status" value="1"/>
</dbReference>
<dbReference type="PROSITE" id="PS00092">
    <property type="entry name" value="N6_MTASE"/>
    <property type="match status" value="1"/>
</dbReference>
<evidence type="ECO:0000256" key="1">
    <source>
        <dbReference type="ARBA" id="ARBA00022490"/>
    </source>
</evidence>
<comment type="caution">
    <text evidence="8">The sequence shown here is derived from an EMBL/GenBank/DDBJ whole genome shotgun (WGS) entry which is preliminary data.</text>
</comment>
<dbReference type="AlphaFoldDB" id="A0A918JR87"/>
<evidence type="ECO:0000256" key="3">
    <source>
        <dbReference type="ARBA" id="ARBA00022679"/>
    </source>
</evidence>
<evidence type="ECO:0000256" key="2">
    <source>
        <dbReference type="ARBA" id="ARBA00022603"/>
    </source>
</evidence>
<dbReference type="CDD" id="cd02440">
    <property type="entry name" value="AdoMet_MTases"/>
    <property type="match status" value="1"/>
</dbReference>
<comment type="similarity">
    <text evidence="6">Belongs to the methyltransferase superfamily. tRNA (adenine-N(6)-)-methyltransferase family.</text>
</comment>
<dbReference type="GO" id="GO:0003676">
    <property type="term" value="F:nucleic acid binding"/>
    <property type="evidence" value="ECO:0007669"/>
    <property type="project" value="InterPro"/>
</dbReference>
<keyword evidence="9" id="KW-1185">Reference proteome</keyword>
<comment type="catalytic activity">
    <reaction evidence="6">
        <text>adenosine(37) in tRNA1(Val) + S-adenosyl-L-methionine = N(6)-methyladenosine(37) in tRNA1(Val) + S-adenosyl-L-homocysteine + H(+)</text>
        <dbReference type="Rhea" id="RHEA:43160"/>
        <dbReference type="Rhea" id="RHEA-COMP:10369"/>
        <dbReference type="Rhea" id="RHEA-COMP:10370"/>
        <dbReference type="ChEBI" id="CHEBI:15378"/>
        <dbReference type="ChEBI" id="CHEBI:57856"/>
        <dbReference type="ChEBI" id="CHEBI:59789"/>
        <dbReference type="ChEBI" id="CHEBI:74411"/>
        <dbReference type="ChEBI" id="CHEBI:74449"/>
        <dbReference type="EC" id="2.1.1.223"/>
    </reaction>
</comment>
<dbReference type="GO" id="GO:0016430">
    <property type="term" value="F:tRNA (adenine-N6)-methyltransferase activity"/>
    <property type="evidence" value="ECO:0007669"/>
    <property type="project" value="UniProtKB-UniRule"/>
</dbReference>
<dbReference type="GO" id="GO:0005737">
    <property type="term" value="C:cytoplasm"/>
    <property type="evidence" value="ECO:0007669"/>
    <property type="project" value="UniProtKB-SubCell"/>
</dbReference>
<dbReference type="InterPro" id="IPR022882">
    <property type="entry name" value="tRNA_adenine-N6_MeTrfase"/>
</dbReference>
<proteinExistence type="inferred from homology"/>
<evidence type="ECO:0000256" key="6">
    <source>
        <dbReference type="HAMAP-Rule" id="MF_01872"/>
    </source>
</evidence>
<dbReference type="Proteomes" id="UP000631300">
    <property type="component" value="Unassembled WGS sequence"/>
</dbReference>
<feature type="domain" description="Methyltransferase small" evidence="7">
    <location>
        <begin position="14"/>
        <end position="114"/>
    </location>
</feature>
<protein>
    <recommendedName>
        <fullName evidence="6">tRNA1(Val) (adenine(37)-N6)-methyltransferase</fullName>
        <ecNumber evidence="6">2.1.1.223</ecNumber>
    </recommendedName>
    <alternativeName>
        <fullName evidence="6">tRNA m6A37 methyltransferase</fullName>
    </alternativeName>
</protein>
<evidence type="ECO:0000313" key="8">
    <source>
        <dbReference type="EMBL" id="GGW92006.1"/>
    </source>
</evidence>
<dbReference type="EC" id="2.1.1.223" evidence="6"/>
<dbReference type="HAMAP" id="MF_01872">
    <property type="entry name" value="tRNA_methyltr_YfiC"/>
    <property type="match status" value="1"/>
</dbReference>
<dbReference type="InterPro" id="IPR029063">
    <property type="entry name" value="SAM-dependent_MTases_sf"/>
</dbReference>
<comment type="subcellular location">
    <subcellularLocation>
        <location evidence="6">Cytoplasm</location>
    </subcellularLocation>
</comment>
<dbReference type="InterPro" id="IPR007848">
    <property type="entry name" value="Small_mtfrase_dom"/>
</dbReference>
<dbReference type="Gene3D" id="3.40.50.150">
    <property type="entry name" value="Vaccinia Virus protein VP39"/>
    <property type="match status" value="1"/>
</dbReference>
<dbReference type="EMBL" id="BMXP01000008">
    <property type="protein sequence ID" value="GGW92006.1"/>
    <property type="molecule type" value="Genomic_DNA"/>
</dbReference>
<keyword evidence="4 6" id="KW-0949">S-adenosyl-L-methionine</keyword>
<dbReference type="SUPFAM" id="SSF53335">
    <property type="entry name" value="S-adenosyl-L-methionine-dependent methyltransferases"/>
    <property type="match status" value="1"/>
</dbReference>
<dbReference type="InterPro" id="IPR050210">
    <property type="entry name" value="tRNA_Adenine-N(6)_MTase"/>
</dbReference>
<evidence type="ECO:0000313" key="9">
    <source>
        <dbReference type="Proteomes" id="UP000631300"/>
    </source>
</evidence>
<sequence length="230" mass="25982">MRQHNCAMKVNTDSLILGSWAQVGDERRILDVGTGSGILSLMLMQRAAPDTRIDAIDIDAKAVAQAADNFRQSPWADNLRALRADLTSWQPHPRYSLIISNPPYFSAPSAHTNAYREQSQRRQDARQSRTLSPASLLHFAARYLTDGGRLYCLYPYQQSDAVVAQAKDAGLRPGPRLDIRHNQVSQPYVSALCFTAAQDCKERQMLTIRDRKGAYTEEFRSLCQPYYLNF</sequence>
<dbReference type="PANTHER" id="PTHR47739">
    <property type="entry name" value="TRNA1(VAL) (ADENINE(37)-N6)-METHYLTRANSFERASE"/>
    <property type="match status" value="1"/>
</dbReference>
<evidence type="ECO:0000256" key="4">
    <source>
        <dbReference type="ARBA" id="ARBA00022691"/>
    </source>
</evidence>
<dbReference type="PANTHER" id="PTHR47739:SF1">
    <property type="entry name" value="TRNA1(VAL) (ADENINE(37)-N6)-METHYLTRANSFERASE"/>
    <property type="match status" value="1"/>
</dbReference>
<reference evidence="8" key="1">
    <citation type="journal article" date="2014" name="Int. J. Syst. Evol. Microbiol.">
        <title>Complete genome sequence of Corynebacterium casei LMG S-19264T (=DSM 44701T), isolated from a smear-ripened cheese.</title>
        <authorList>
            <consortium name="US DOE Joint Genome Institute (JGI-PGF)"/>
            <person name="Walter F."/>
            <person name="Albersmeier A."/>
            <person name="Kalinowski J."/>
            <person name="Ruckert C."/>
        </authorList>
    </citation>
    <scope>NUCLEOTIDE SEQUENCE</scope>
    <source>
        <strain evidence="8">KCTC 22164</strain>
    </source>
</reference>
<name>A0A918JR87_9ALTE</name>
<gene>
    <name evidence="8" type="primary">yfiC</name>
    <name evidence="8" type="ORF">GCM10007391_27820</name>
</gene>
<keyword evidence="1 6" id="KW-0963">Cytoplasm</keyword>